<organism evidence="2 3">
    <name type="scientific">Marinoscillum furvescens DSM 4134</name>
    <dbReference type="NCBI Taxonomy" id="1122208"/>
    <lineage>
        <taxon>Bacteria</taxon>
        <taxon>Pseudomonadati</taxon>
        <taxon>Bacteroidota</taxon>
        <taxon>Cytophagia</taxon>
        <taxon>Cytophagales</taxon>
        <taxon>Reichenbachiellaceae</taxon>
        <taxon>Marinoscillum</taxon>
    </lineage>
</organism>
<gene>
    <name evidence="2" type="ORF">C7460_11762</name>
</gene>
<dbReference type="Proteomes" id="UP000256779">
    <property type="component" value="Unassembled WGS sequence"/>
</dbReference>
<evidence type="ECO:0000313" key="2">
    <source>
        <dbReference type="EMBL" id="RED95612.1"/>
    </source>
</evidence>
<evidence type="ECO:0000313" key="3">
    <source>
        <dbReference type="Proteomes" id="UP000256779"/>
    </source>
</evidence>
<dbReference type="RefSeq" id="WP_115869251.1">
    <property type="nucleotide sequence ID" value="NZ_QREG01000017.1"/>
</dbReference>
<sequence>MTEDQHLPLFITEPIYLVDEGAHTEEQSPAATPPSKNEEPAKAPVPATPKEDKATPTPTIPKIAPKTHELAIWTPPLTSTDKELLVKILLAIKKDFNAAHLMEGINSYDPHYKQLLCFGYHKELELKLGESIATYTPVETKGHRILVSVSPADLAADPAQKKRLWEALQKMFL</sequence>
<feature type="region of interest" description="Disordered" evidence="1">
    <location>
        <begin position="18"/>
        <end position="61"/>
    </location>
</feature>
<proteinExistence type="predicted"/>
<accession>A0A3D9KZ97</accession>
<protein>
    <submittedName>
        <fullName evidence="2">Uncharacterized protein</fullName>
    </submittedName>
</protein>
<name>A0A3D9KZ97_MARFU</name>
<dbReference type="AlphaFoldDB" id="A0A3D9KZ97"/>
<keyword evidence="3" id="KW-1185">Reference proteome</keyword>
<reference evidence="2 3" key="1">
    <citation type="submission" date="2018-07" db="EMBL/GenBank/DDBJ databases">
        <title>Genomic Encyclopedia of Type Strains, Phase IV (KMG-IV): sequencing the most valuable type-strain genomes for metagenomic binning, comparative biology and taxonomic classification.</title>
        <authorList>
            <person name="Goeker M."/>
        </authorList>
    </citation>
    <scope>NUCLEOTIDE SEQUENCE [LARGE SCALE GENOMIC DNA]</scope>
    <source>
        <strain evidence="2 3">DSM 4134</strain>
    </source>
</reference>
<evidence type="ECO:0000256" key="1">
    <source>
        <dbReference type="SAM" id="MobiDB-lite"/>
    </source>
</evidence>
<dbReference type="EMBL" id="QREG01000017">
    <property type="protein sequence ID" value="RED95612.1"/>
    <property type="molecule type" value="Genomic_DNA"/>
</dbReference>
<dbReference type="OrthoDB" id="893215at2"/>
<comment type="caution">
    <text evidence="2">The sequence shown here is derived from an EMBL/GenBank/DDBJ whole genome shotgun (WGS) entry which is preliminary data.</text>
</comment>